<evidence type="ECO:0000256" key="6">
    <source>
        <dbReference type="SAM" id="MobiDB-lite"/>
    </source>
</evidence>
<dbReference type="GO" id="GO:0000480">
    <property type="term" value="P:endonucleolytic cleavage in 5'-ETS of tricistronic rRNA transcript (SSU-rRNA, 5.8S rRNA, LSU-rRNA)"/>
    <property type="evidence" value="ECO:0000318"/>
    <property type="project" value="GO_Central"/>
</dbReference>
<feature type="region of interest" description="Disordered" evidence="6">
    <location>
        <begin position="805"/>
        <end position="826"/>
    </location>
</feature>
<dbReference type="KEGG" id="uma:UMAG_05110"/>
<dbReference type="VEuPathDB" id="FungiDB:UMAG_05110"/>
<dbReference type="Proteomes" id="UP000000561">
    <property type="component" value="Chromosome 4"/>
</dbReference>
<dbReference type="OMA" id="TIDAHDD"/>
<dbReference type="GO" id="GO:0032040">
    <property type="term" value="C:small-subunit processome"/>
    <property type="evidence" value="ECO:0007669"/>
    <property type="project" value="InterPro"/>
</dbReference>
<feature type="repeat" description="WD" evidence="5">
    <location>
        <begin position="135"/>
        <end position="176"/>
    </location>
</feature>
<feature type="repeat" description="WD" evidence="5">
    <location>
        <begin position="692"/>
        <end position="733"/>
    </location>
</feature>
<feature type="repeat" description="WD" evidence="5">
    <location>
        <begin position="250"/>
        <end position="291"/>
    </location>
</feature>
<feature type="repeat" description="WD" evidence="5">
    <location>
        <begin position="776"/>
        <end position="817"/>
    </location>
</feature>
<dbReference type="EMBL" id="CM003143">
    <property type="protein sequence ID" value="KIS70036.1"/>
    <property type="molecule type" value="Genomic_DNA"/>
</dbReference>
<reference evidence="8 9" key="1">
    <citation type="journal article" date="2006" name="Nature">
        <title>Insights from the genome of the biotrophic fungal plant pathogen Ustilago maydis.</title>
        <authorList>
            <person name="Kamper J."/>
            <person name="Kahmann R."/>
            <person name="Bolker M."/>
            <person name="Ma L.J."/>
            <person name="Brefort T."/>
            <person name="Saville B.J."/>
            <person name="Banuett F."/>
            <person name="Kronstad J.W."/>
            <person name="Gold S.E."/>
            <person name="Muller O."/>
            <person name="Perlin M.H."/>
            <person name="Wosten H.A."/>
            <person name="de Vries R."/>
            <person name="Ruiz-Herrera J."/>
            <person name="Reynaga-Pena C.G."/>
            <person name="Snetselaar K."/>
            <person name="McCann M."/>
            <person name="Perez-Martin J."/>
            <person name="Feldbrugge M."/>
            <person name="Basse C.W."/>
            <person name="Steinberg G."/>
            <person name="Ibeas J.I."/>
            <person name="Holloman W."/>
            <person name="Guzman P."/>
            <person name="Farman M."/>
            <person name="Stajich J.E."/>
            <person name="Sentandreu R."/>
            <person name="Gonzalez-Prieto J.M."/>
            <person name="Kennell J.C."/>
            <person name="Molina L."/>
            <person name="Schirawski J."/>
            <person name="Mendoza-Mendoza A."/>
            <person name="Greilinger D."/>
            <person name="Munch K."/>
            <person name="Rossel N."/>
            <person name="Scherer M."/>
            <person name="Vranes M."/>
            <person name="Ladendorf O."/>
            <person name="Vincon V."/>
            <person name="Fuchs U."/>
            <person name="Sandrock B."/>
            <person name="Meng S."/>
            <person name="Ho E.C."/>
            <person name="Cahill M.J."/>
            <person name="Boyce K.J."/>
            <person name="Klose J."/>
            <person name="Klosterman S.J."/>
            <person name="Deelstra H.J."/>
            <person name="Ortiz-Castellanos L."/>
            <person name="Li W."/>
            <person name="Sanchez-Alonso P."/>
            <person name="Schreier P.H."/>
            <person name="Hauser-Hahn I."/>
            <person name="Vaupel M."/>
            <person name="Koopmann E."/>
            <person name="Friedrich G."/>
            <person name="Voss H."/>
            <person name="Schluter T."/>
            <person name="Margolis J."/>
            <person name="Platt D."/>
            <person name="Swimmer C."/>
            <person name="Gnirke A."/>
            <person name="Chen F."/>
            <person name="Vysotskaia V."/>
            <person name="Mannhaupt G."/>
            <person name="Guldener U."/>
            <person name="Munsterkotter M."/>
            <person name="Haase D."/>
            <person name="Oesterheld M."/>
            <person name="Mewes H.W."/>
            <person name="Mauceli E.W."/>
            <person name="DeCaprio D."/>
            <person name="Wade C.M."/>
            <person name="Butler J."/>
            <person name="Young S."/>
            <person name="Jaffe D.B."/>
            <person name="Calvo S."/>
            <person name="Nusbaum C."/>
            <person name="Galagan J."/>
            <person name="Birren B.W."/>
        </authorList>
    </citation>
    <scope>NUCLEOTIDE SEQUENCE [LARGE SCALE GENOMIC DNA]</scope>
    <source>
        <strain evidence="9">DSM 14603 / FGSC 9021 / UM521</strain>
    </source>
</reference>
<dbReference type="PROSITE" id="PS50082">
    <property type="entry name" value="WD_REPEATS_2"/>
    <property type="match status" value="10"/>
</dbReference>
<dbReference type="PANTHER" id="PTHR19854">
    <property type="entry name" value="TRANSDUCIN BETA-LIKE 3"/>
    <property type="match status" value="1"/>
</dbReference>
<dbReference type="GO" id="GO:0034511">
    <property type="term" value="F:U3 snoRNA binding"/>
    <property type="evidence" value="ECO:0000318"/>
    <property type="project" value="GO_Central"/>
</dbReference>
<keyword evidence="2 5" id="KW-0853">WD repeat</keyword>
<dbReference type="OrthoDB" id="5414888at2759"/>
<keyword evidence="4" id="KW-0539">Nucleus</keyword>
<dbReference type="InterPro" id="IPR001680">
    <property type="entry name" value="WD40_rpt"/>
</dbReference>
<dbReference type="GO" id="GO:0005730">
    <property type="term" value="C:nucleolus"/>
    <property type="evidence" value="ECO:0000318"/>
    <property type="project" value="GO_Central"/>
</dbReference>
<feature type="domain" description="U3 small nucleolar RNA-associated protein 13 C-terminal" evidence="7">
    <location>
        <begin position="829"/>
        <end position="883"/>
    </location>
</feature>
<keyword evidence="3" id="KW-0677">Repeat</keyword>
<feature type="domain" description="U3 small nucleolar RNA-associated protein 13 C-terminal" evidence="7">
    <location>
        <begin position="931"/>
        <end position="1082"/>
    </location>
</feature>
<dbReference type="PROSITE" id="PS50294">
    <property type="entry name" value="WD_REPEATS_REGION"/>
    <property type="match status" value="7"/>
</dbReference>
<dbReference type="Pfam" id="PF08625">
    <property type="entry name" value="Utp13"/>
    <property type="match status" value="2"/>
</dbReference>
<dbReference type="RefSeq" id="XP_011388179.1">
    <property type="nucleotide sequence ID" value="XM_011389877.1"/>
</dbReference>
<dbReference type="InterPro" id="IPR036322">
    <property type="entry name" value="WD40_repeat_dom_sf"/>
</dbReference>
<feature type="repeat" description="WD" evidence="5">
    <location>
        <begin position="571"/>
        <end position="620"/>
    </location>
</feature>
<dbReference type="InParanoid" id="A0A0D1E2E2"/>
<feature type="repeat" description="WD" evidence="5">
    <location>
        <begin position="734"/>
        <end position="775"/>
    </location>
</feature>
<dbReference type="FunCoup" id="A0A0D1E2E2">
    <property type="interactions" value="591"/>
</dbReference>
<dbReference type="InterPro" id="IPR020472">
    <property type="entry name" value="WD40_PAC1"/>
</dbReference>
<accession>A0A0D1E2E2</accession>
<dbReference type="PANTHER" id="PTHR19854:SF15">
    <property type="entry name" value="TRANSDUCIN BETA-LIKE PROTEIN 3"/>
    <property type="match status" value="1"/>
</dbReference>
<dbReference type="GeneID" id="23565089"/>
<feature type="repeat" description="WD" evidence="5">
    <location>
        <begin position="488"/>
        <end position="519"/>
    </location>
</feature>
<feature type="compositionally biased region" description="Basic and acidic residues" evidence="6">
    <location>
        <begin position="806"/>
        <end position="826"/>
    </location>
</feature>
<evidence type="ECO:0000313" key="9">
    <source>
        <dbReference type="Proteomes" id="UP000000561"/>
    </source>
</evidence>
<dbReference type="STRING" id="237631.A0A0D1E2E2"/>
<feature type="region of interest" description="Disordered" evidence="6">
    <location>
        <begin position="899"/>
        <end position="934"/>
    </location>
</feature>
<dbReference type="PROSITE" id="PS00678">
    <property type="entry name" value="WD_REPEATS_1"/>
    <property type="match status" value="3"/>
</dbReference>
<keyword evidence="9" id="KW-1185">Reference proteome</keyword>
<evidence type="ECO:0000256" key="2">
    <source>
        <dbReference type="ARBA" id="ARBA00022574"/>
    </source>
</evidence>
<feature type="region of interest" description="Disordered" evidence="6">
    <location>
        <begin position="1103"/>
        <end position="1123"/>
    </location>
</feature>
<dbReference type="InterPro" id="IPR013934">
    <property type="entry name" value="Utp13_C"/>
</dbReference>
<evidence type="ECO:0000256" key="5">
    <source>
        <dbReference type="PROSITE-ProRule" id="PRU00221"/>
    </source>
</evidence>
<evidence type="ECO:0000256" key="4">
    <source>
        <dbReference type="ARBA" id="ARBA00023242"/>
    </source>
</evidence>
<feature type="repeat" description="WD" evidence="5">
    <location>
        <begin position="330"/>
        <end position="350"/>
    </location>
</feature>
<comment type="subcellular location">
    <subcellularLocation>
        <location evidence="1">Nucleus</location>
        <location evidence="1">Nucleolus</location>
    </subcellularLocation>
</comment>
<dbReference type="InterPro" id="IPR019775">
    <property type="entry name" value="WD40_repeat_CS"/>
</dbReference>
<evidence type="ECO:0000256" key="1">
    <source>
        <dbReference type="ARBA" id="ARBA00004604"/>
    </source>
</evidence>
<dbReference type="InterPro" id="IPR015943">
    <property type="entry name" value="WD40/YVTN_repeat-like_dom_sf"/>
</dbReference>
<dbReference type="AlphaFoldDB" id="A0A0D1E2E2"/>
<dbReference type="Gene3D" id="2.130.10.10">
    <property type="entry name" value="YVTN repeat-like/Quinoprotein amine dehydrogenase"/>
    <property type="match status" value="4"/>
</dbReference>
<name>A0A0D1E2E2_MYCMD</name>
<gene>
    <name evidence="8" type="ORF">UMAG_05110</name>
</gene>
<feature type="region of interest" description="Disordered" evidence="6">
    <location>
        <begin position="194"/>
        <end position="213"/>
    </location>
</feature>
<dbReference type="CDD" id="cd00200">
    <property type="entry name" value="WD40"/>
    <property type="match status" value="1"/>
</dbReference>
<organism evidence="8 9">
    <name type="scientific">Mycosarcoma maydis</name>
    <name type="common">Corn smut fungus</name>
    <name type="synonym">Ustilago maydis</name>
    <dbReference type="NCBI Taxonomy" id="5270"/>
    <lineage>
        <taxon>Eukaryota</taxon>
        <taxon>Fungi</taxon>
        <taxon>Dikarya</taxon>
        <taxon>Basidiomycota</taxon>
        <taxon>Ustilaginomycotina</taxon>
        <taxon>Ustilaginomycetes</taxon>
        <taxon>Ustilaginales</taxon>
        <taxon>Ustilaginaceae</taxon>
        <taxon>Mycosarcoma</taxon>
    </lineage>
</organism>
<feature type="repeat" description="WD" evidence="5">
    <location>
        <begin position="637"/>
        <end position="678"/>
    </location>
</feature>
<dbReference type="PRINTS" id="PR00320">
    <property type="entry name" value="GPROTEINBRPT"/>
</dbReference>
<evidence type="ECO:0000259" key="7">
    <source>
        <dbReference type="Pfam" id="PF08625"/>
    </source>
</evidence>
<sequence>MADAQVLTPDQIQKLLAAQQSQASNSSSTPLAAAAPCSSNRLKTSFKKRRSFEPFYTGGATAVTPDGALLFATLNDQVCVVQVSTGNVVQRLAGDTEEVTALTVSPSGSHLVVASRSLSLSIYTLPECKLVRNLAKSHQSQVNLMSIDPTSTLLATGGSDGVAKVWDIERGFCTHAFKGHAGVVSALAWNMPPCSSTSNTTSKKNKSKSKASSDNTATRIIQLLTGSVDGKVRVWDLNNPAELHKPVATLTGHDSVVRGIAVTEDGATLVTGSRDRTLVVWRLPASAAAKSSAQAAAGWKQAETLSANEGIESVGFLPATSLGEQQVFWTGGSDGILRLWDVASSTIIAKEPKTFNEQLAHYAKQQRAKRASAAGRTVDHAYADDEETRAIMAVHLVSNALGPQLVSVHADQNIVVRSAGGAAGARLNKVRQLIGFNDEIVDLALLSCTAIDHTTVQETHLAVATNSRSLRVYTLGGADGDETTAELLAGHTDIVLCLDKSPDMRLLASGAKDKTTRIWAYVPTWRLSTCLGSEQGADDGGVKISRHTTSISNASAGSHVEQGEWVCVGICEGHAESVGAIAFARRASSPGAPYSPFIVTASQDRTVKIWDLSPVNTLLSSTQPIAHPIQLKSLVTQRVHEKDINCLDISPNNAMLATGSQDRTAKILSLSFSASSSKSSAATARLTTLATLKGHKRGIWACRFSPVDLALATASGDKTVRLWSLKTFTSVKLFEGHTNSVLKLSFLSAGMQLASCAGDGLVKIWNVKDEECTSTIDAHDDKVWSIAVSSDESWMVSAAADGSIRAWEDRTEEEKEEKRQQREDEVRMEQQFGNMLVDKDWRNAIALALQMAQPRRLLGLFTHVSQCRPQVERAKRNALLTSALQVDSDDDQDEHMIAFEQDDEPLRAAGIPTDSRPHRPRNASTNAHSQSDASCAADADANSITGLASIDSILSTLPPNQLIQLLLYIRDWNTSTRTAPIAQTVLHAILSTHTASSLISIFDSASKSHRAALAERLENEELGIVAPLAQKESARQRRLQNETKVDLASLVEALLPYTERHWQRADRVLIEASMLEYSVQAMDTLLGFDQDDDDAAEQNTFADQLRSASVQDEHVDMSDDDSL</sequence>
<dbReference type="GO" id="GO:0030686">
    <property type="term" value="C:90S preribosome"/>
    <property type="evidence" value="ECO:0000318"/>
    <property type="project" value="GO_Central"/>
</dbReference>
<feature type="repeat" description="WD" evidence="5">
    <location>
        <begin position="223"/>
        <end position="245"/>
    </location>
</feature>
<dbReference type="SMART" id="SM00320">
    <property type="entry name" value="WD40"/>
    <property type="match status" value="12"/>
</dbReference>
<evidence type="ECO:0000313" key="8">
    <source>
        <dbReference type="EMBL" id="KIS70036.1"/>
    </source>
</evidence>
<dbReference type="GO" id="GO:0000472">
    <property type="term" value="P:endonucleolytic cleavage to generate mature 5'-end of SSU-rRNA from (SSU-rRNA, 5.8S rRNA, LSU-rRNA)"/>
    <property type="evidence" value="ECO:0000318"/>
    <property type="project" value="GO_Central"/>
</dbReference>
<dbReference type="SUPFAM" id="SSF50978">
    <property type="entry name" value="WD40 repeat-like"/>
    <property type="match status" value="2"/>
</dbReference>
<dbReference type="Pfam" id="PF00400">
    <property type="entry name" value="WD40"/>
    <property type="match status" value="9"/>
</dbReference>
<protein>
    <recommendedName>
        <fullName evidence="7">U3 small nucleolar RNA-associated protein 13 C-terminal domain-containing protein</fullName>
    </recommendedName>
</protein>
<evidence type="ECO:0000256" key="3">
    <source>
        <dbReference type="ARBA" id="ARBA00022737"/>
    </source>
</evidence>
<dbReference type="eggNOG" id="KOG0319">
    <property type="taxonomic scope" value="Eukaryota"/>
</dbReference>
<proteinExistence type="predicted"/>